<organism evidence="2 3">
    <name type="scientific">Kribbella solani</name>
    <dbReference type="NCBI Taxonomy" id="236067"/>
    <lineage>
        <taxon>Bacteria</taxon>
        <taxon>Bacillati</taxon>
        <taxon>Actinomycetota</taxon>
        <taxon>Actinomycetes</taxon>
        <taxon>Propionibacteriales</taxon>
        <taxon>Kribbellaceae</taxon>
        <taxon>Kribbella</taxon>
    </lineage>
</organism>
<dbReference type="PANTHER" id="PTHR33164">
    <property type="entry name" value="TRANSCRIPTIONAL REGULATOR, MARR FAMILY"/>
    <property type="match status" value="1"/>
</dbReference>
<dbReference type="AlphaFoldDB" id="A0A841DL37"/>
<dbReference type="GO" id="GO:0006950">
    <property type="term" value="P:response to stress"/>
    <property type="evidence" value="ECO:0007669"/>
    <property type="project" value="TreeGrafter"/>
</dbReference>
<evidence type="ECO:0000313" key="2">
    <source>
        <dbReference type="EMBL" id="MBB5979353.1"/>
    </source>
</evidence>
<dbReference type="Pfam" id="PF12802">
    <property type="entry name" value="MarR_2"/>
    <property type="match status" value="1"/>
</dbReference>
<dbReference type="GO" id="GO:0003700">
    <property type="term" value="F:DNA-binding transcription factor activity"/>
    <property type="evidence" value="ECO:0007669"/>
    <property type="project" value="InterPro"/>
</dbReference>
<dbReference type="PANTHER" id="PTHR33164:SF57">
    <property type="entry name" value="MARR-FAMILY TRANSCRIPTIONAL REGULATOR"/>
    <property type="match status" value="1"/>
</dbReference>
<gene>
    <name evidence="2" type="ORF">HDA44_002694</name>
</gene>
<keyword evidence="3" id="KW-1185">Reference proteome</keyword>
<dbReference type="Gene3D" id="1.10.10.10">
    <property type="entry name" value="Winged helix-like DNA-binding domain superfamily/Winged helix DNA-binding domain"/>
    <property type="match status" value="1"/>
</dbReference>
<evidence type="ECO:0000259" key="1">
    <source>
        <dbReference type="PROSITE" id="PS50995"/>
    </source>
</evidence>
<protein>
    <submittedName>
        <fullName evidence="2">DNA-binding MarR family transcriptional regulator</fullName>
    </submittedName>
</protein>
<dbReference type="PROSITE" id="PS50995">
    <property type="entry name" value="HTH_MARR_2"/>
    <property type="match status" value="1"/>
</dbReference>
<dbReference type="EMBL" id="JACHNF010000001">
    <property type="protein sequence ID" value="MBB5979353.1"/>
    <property type="molecule type" value="Genomic_DNA"/>
</dbReference>
<reference evidence="2 3" key="1">
    <citation type="submission" date="2020-08" db="EMBL/GenBank/DDBJ databases">
        <title>Sequencing the genomes of 1000 actinobacteria strains.</title>
        <authorList>
            <person name="Klenk H.-P."/>
        </authorList>
    </citation>
    <scope>NUCLEOTIDE SEQUENCE [LARGE SCALE GENOMIC DNA]</scope>
    <source>
        <strain evidence="2 3">DSM 17294</strain>
    </source>
</reference>
<evidence type="ECO:0000313" key="3">
    <source>
        <dbReference type="Proteomes" id="UP000558997"/>
    </source>
</evidence>
<dbReference type="GO" id="GO:0003677">
    <property type="term" value="F:DNA binding"/>
    <property type="evidence" value="ECO:0007669"/>
    <property type="project" value="UniProtKB-KW"/>
</dbReference>
<dbReference type="InterPro" id="IPR000835">
    <property type="entry name" value="HTH_MarR-typ"/>
</dbReference>
<dbReference type="PRINTS" id="PR00598">
    <property type="entry name" value="HTHMARR"/>
</dbReference>
<accession>A0A841DL37</accession>
<sequence>MSSVEPGMALFRVVRYWSRRWTGAGQAVDAERGRDVMVTEAVAALQGDGGATVNQVADELGIDQSGASRFLAQAVERGYLRKVPSPTDARQRNLLVTAKGARMLAAAHRWQESVFADLTADWDAKDVQRFQEYLQRFLDAQQRRR</sequence>
<dbReference type="InterPro" id="IPR036390">
    <property type="entry name" value="WH_DNA-bd_sf"/>
</dbReference>
<feature type="domain" description="HTH marR-type" evidence="1">
    <location>
        <begin position="7"/>
        <end position="139"/>
    </location>
</feature>
<dbReference type="SUPFAM" id="SSF46785">
    <property type="entry name" value="Winged helix' DNA-binding domain"/>
    <property type="match status" value="1"/>
</dbReference>
<proteinExistence type="predicted"/>
<name>A0A841DL37_9ACTN</name>
<dbReference type="RefSeq" id="WP_202887348.1">
    <property type="nucleotide sequence ID" value="NZ_BAAAVN010000001.1"/>
</dbReference>
<dbReference type="InterPro" id="IPR039422">
    <property type="entry name" value="MarR/SlyA-like"/>
</dbReference>
<comment type="caution">
    <text evidence="2">The sequence shown here is derived from an EMBL/GenBank/DDBJ whole genome shotgun (WGS) entry which is preliminary data.</text>
</comment>
<keyword evidence="2" id="KW-0238">DNA-binding</keyword>
<dbReference type="InterPro" id="IPR036388">
    <property type="entry name" value="WH-like_DNA-bd_sf"/>
</dbReference>
<dbReference type="Proteomes" id="UP000558997">
    <property type="component" value="Unassembled WGS sequence"/>
</dbReference>